<dbReference type="CDD" id="cd22326">
    <property type="entry name" value="FAN1-like"/>
    <property type="match status" value="1"/>
</dbReference>
<comment type="caution">
    <text evidence="11">The sequence shown here is derived from an EMBL/GenBank/DDBJ whole genome shotgun (WGS) entry which is preliminary data.</text>
</comment>
<keyword evidence="7 8" id="KW-0464">Manganese</keyword>
<feature type="compositionally biased region" description="Basic and acidic residues" evidence="9">
    <location>
        <begin position="57"/>
        <end position="66"/>
    </location>
</feature>
<sequence length="891" mass="102778">MSRPRQLSLDAYFKSKSSNSPSISKPSKMNTDEVKVIKKRTLSLIKSVTPSKSPKVSVHDKNDRDVINLCSDDDEENCSEPSGTVLPQKDEESKSTSERKTPTANDVKIEVEDSVLALLCDVENICSPKNEVESPTKSTDGNESDSSQKTVIYFSPKQENLSQSPTKTPLTPSSSKFKSPQSGKKYFSPNKKRAVYKKISVRKDLTQQLAQCDNNQSTSYKQSLVKCEDKKDHELFNDACLGLDDKTIYLLSIVNECINNCALWCLLDKESQNLLLRCFHVIKPGMRLVCRLYWHKEGWYKREKIRMILAGKEETIDDSTVIEVLQSLLENGFLCTDGHNLTFEDYTAILSAEELKEICKMLKLKISSKQGAIEALKNFSKEKSIANFFNTSKTNNNSARVLKIMSSKVGPCYKLSDAARRAIYKLYILMYLGINYNVIKEKNLELILLYDKINRETYPVEDEMLDDASVVFKEKDEFESYLNAVEIYDAFQEEADLDKKVQTIKDIFEAYKNTSANEMLRQKSVPEWLRRYTPLNLYIKILEAGIQDLKKKKDYSLALEILQMLISQDTFRQHKKSEWYAEKALVLQKNGQTEEAADILLEGFKSDLSEEAKDAMRPRAKIIAKQTANQEMKTELVDYANKEEILEKNLRGVHIYKQPMDRTHQKGKLKFETRISGERTVQDVEEYCLSEYLSSGEFTNGMHWEGRIVTTMFFLLFWDIIYWKPPDCVGVFLTRFQKFPLDLFCKSFYDNRRDAIEARLSFIERCTVDEVLRIMQSKWCTRPETEHSGISRDSMSWEQVSAVASCLQGRALAALCRRLARDYRYSHSGFPDLTLWNTSTNKIRFVEVKSDTDRPSMKQIQWMHYLQQNDIDTEFCYVGVHTTRCKARSTS</sequence>
<dbReference type="Proteomes" id="UP001549920">
    <property type="component" value="Unassembled WGS sequence"/>
</dbReference>
<comment type="function">
    <text evidence="8">Nuclease required for the repair of DNA interstrand cross-links (ICL). Acts as a 5'-3' exonuclease that anchors at a cut end of DNA and cleaves DNA successively at every third nucleotide, allowing to excise an ICL from one strand through flanking incisions.</text>
</comment>
<protein>
    <recommendedName>
        <fullName evidence="8">Fanconi-associated nuclease</fullName>
        <ecNumber evidence="8">3.1.4.1</ecNumber>
    </recommendedName>
</protein>
<keyword evidence="6 8" id="KW-0460">Magnesium</keyword>
<evidence type="ECO:0000256" key="9">
    <source>
        <dbReference type="SAM" id="MobiDB-lite"/>
    </source>
</evidence>
<dbReference type="InterPro" id="IPR049132">
    <property type="entry name" value="FAN1-like_euk"/>
</dbReference>
<keyword evidence="12" id="KW-1185">Reference proteome</keyword>
<dbReference type="InterPro" id="IPR014883">
    <property type="entry name" value="VRR_NUC"/>
</dbReference>
<feature type="region of interest" description="Disordered" evidence="9">
    <location>
        <begin position="154"/>
        <end position="185"/>
    </location>
</feature>
<evidence type="ECO:0000256" key="3">
    <source>
        <dbReference type="ARBA" id="ARBA00022722"/>
    </source>
</evidence>
<proteinExistence type="inferred from homology"/>
<feature type="region of interest" description="Disordered" evidence="9">
    <location>
        <begin position="48"/>
        <end position="108"/>
    </location>
</feature>
<accession>A0ABR3HHA3</accession>
<evidence type="ECO:0000256" key="4">
    <source>
        <dbReference type="ARBA" id="ARBA00022723"/>
    </source>
</evidence>
<evidence type="ECO:0000256" key="5">
    <source>
        <dbReference type="ARBA" id="ARBA00022801"/>
    </source>
</evidence>
<comment type="catalytic activity">
    <reaction evidence="1 8">
        <text>Hydrolytically removes 5'-nucleotides successively from the 3'-hydroxy termini of 3'-hydroxy-terminated oligonucleotides.</text>
        <dbReference type="EC" id="3.1.4.1"/>
    </reaction>
</comment>
<dbReference type="PANTHER" id="PTHR15749">
    <property type="entry name" value="FANCONI-ASSOCIATED NUCLEASE 1"/>
    <property type="match status" value="1"/>
</dbReference>
<dbReference type="Pfam" id="PF08774">
    <property type="entry name" value="VRR_NUC"/>
    <property type="match status" value="1"/>
</dbReference>
<dbReference type="Pfam" id="PF21170">
    <property type="entry name" value="FAN1_TPR"/>
    <property type="match status" value="1"/>
</dbReference>
<keyword evidence="8" id="KW-0227">DNA damage</keyword>
<comment type="similarity">
    <text evidence="2 8">Belongs to the FAN1 family.</text>
</comment>
<feature type="domain" description="VRR-NUC" evidence="10">
    <location>
        <begin position="781"/>
        <end position="880"/>
    </location>
</feature>
<evidence type="ECO:0000313" key="11">
    <source>
        <dbReference type="EMBL" id="KAL0869795.1"/>
    </source>
</evidence>
<dbReference type="Gene3D" id="3.40.1350.10">
    <property type="match status" value="1"/>
</dbReference>
<keyword evidence="3 8" id="KW-0540">Nuclease</keyword>
<keyword evidence="4 8" id="KW-0479">Metal-binding</keyword>
<keyword evidence="8" id="KW-0234">DNA repair</keyword>
<gene>
    <name evidence="11" type="ORF">ABMA27_006017</name>
</gene>
<comment type="subcellular location">
    <subcellularLocation>
        <location evidence="8">Nucleus</location>
    </subcellularLocation>
</comment>
<evidence type="ECO:0000256" key="8">
    <source>
        <dbReference type="RuleBase" id="RU365033"/>
    </source>
</evidence>
<name>A0ABR3HHA3_LOXSC</name>
<reference evidence="11 12" key="1">
    <citation type="submission" date="2024-06" db="EMBL/GenBank/DDBJ databases">
        <title>A chromosome-level genome assembly of beet webworm, Loxostege sticticalis.</title>
        <authorList>
            <person name="Zhang Y."/>
        </authorList>
    </citation>
    <scope>NUCLEOTIDE SEQUENCE [LARGE SCALE GENOMIC DNA]</scope>
    <source>
        <strain evidence="11">AQ026</strain>
        <tissue evidence="11">Whole body</tissue>
    </source>
</reference>
<dbReference type="EC" id="3.1.4.1" evidence="8"/>
<dbReference type="EMBL" id="JBEUOH010000019">
    <property type="protein sequence ID" value="KAL0869795.1"/>
    <property type="molecule type" value="Genomic_DNA"/>
</dbReference>
<dbReference type="InterPro" id="IPR011856">
    <property type="entry name" value="tRNA_endonuc-like_dom_sf"/>
</dbReference>
<keyword evidence="8" id="KW-0539">Nucleus</keyword>
<evidence type="ECO:0000256" key="6">
    <source>
        <dbReference type="ARBA" id="ARBA00022842"/>
    </source>
</evidence>
<evidence type="ECO:0000256" key="7">
    <source>
        <dbReference type="ARBA" id="ARBA00023211"/>
    </source>
</evidence>
<keyword evidence="5 8" id="KW-0378">Hydrolase</keyword>
<feature type="compositionally biased region" description="Low complexity" evidence="9">
    <location>
        <begin position="14"/>
        <end position="28"/>
    </location>
</feature>
<feature type="compositionally biased region" description="Low complexity" evidence="9">
    <location>
        <begin position="162"/>
        <end position="180"/>
    </location>
</feature>
<evidence type="ECO:0000256" key="1">
    <source>
        <dbReference type="ARBA" id="ARBA00000983"/>
    </source>
</evidence>
<evidence type="ECO:0000259" key="10">
    <source>
        <dbReference type="SMART" id="SM00990"/>
    </source>
</evidence>
<dbReference type="SMART" id="SM00990">
    <property type="entry name" value="VRR_NUC"/>
    <property type="match status" value="1"/>
</dbReference>
<evidence type="ECO:0000313" key="12">
    <source>
        <dbReference type="Proteomes" id="UP001549920"/>
    </source>
</evidence>
<feature type="region of interest" description="Disordered" evidence="9">
    <location>
        <begin position="1"/>
        <end position="34"/>
    </location>
</feature>
<feature type="compositionally biased region" description="Basic and acidic residues" evidence="9">
    <location>
        <begin position="88"/>
        <end position="108"/>
    </location>
</feature>
<dbReference type="InterPro" id="IPR033315">
    <property type="entry name" value="Fan1-like"/>
</dbReference>
<organism evidence="11 12">
    <name type="scientific">Loxostege sticticalis</name>
    <name type="common">Beet webworm moth</name>
    <dbReference type="NCBI Taxonomy" id="481309"/>
    <lineage>
        <taxon>Eukaryota</taxon>
        <taxon>Metazoa</taxon>
        <taxon>Ecdysozoa</taxon>
        <taxon>Arthropoda</taxon>
        <taxon>Hexapoda</taxon>
        <taxon>Insecta</taxon>
        <taxon>Pterygota</taxon>
        <taxon>Neoptera</taxon>
        <taxon>Endopterygota</taxon>
        <taxon>Lepidoptera</taxon>
        <taxon>Glossata</taxon>
        <taxon>Ditrysia</taxon>
        <taxon>Pyraloidea</taxon>
        <taxon>Crambidae</taxon>
        <taxon>Pyraustinae</taxon>
        <taxon>Loxostege</taxon>
    </lineage>
</organism>
<evidence type="ECO:0000256" key="2">
    <source>
        <dbReference type="ARBA" id="ARBA00005533"/>
    </source>
</evidence>
<dbReference type="PANTHER" id="PTHR15749:SF4">
    <property type="entry name" value="FANCONI-ASSOCIATED NUCLEASE 1"/>
    <property type="match status" value="1"/>
</dbReference>
<comment type="cofactor">
    <cofactor evidence="8">
        <name>Mg(2+)</name>
        <dbReference type="ChEBI" id="CHEBI:18420"/>
    </cofactor>
    <cofactor evidence="8">
        <name>Mn(2+)</name>
        <dbReference type="ChEBI" id="CHEBI:29035"/>
    </cofactor>
</comment>
<dbReference type="InterPro" id="IPR049126">
    <property type="entry name" value="FAN1-like_TPR"/>
</dbReference>